<sequence length="70" mass="7911">MAVWKKLVICLSVCLSFFVRSPRLRPNGPCWPCVFLVGFQNVIAIRVVKLQSKRASDLSSLSDSSCCHRR</sequence>
<evidence type="ECO:0000313" key="3">
    <source>
        <dbReference type="Proteomes" id="UP001174997"/>
    </source>
</evidence>
<organism evidence="2 3">
    <name type="scientific">Cercophora samala</name>
    <dbReference type="NCBI Taxonomy" id="330535"/>
    <lineage>
        <taxon>Eukaryota</taxon>
        <taxon>Fungi</taxon>
        <taxon>Dikarya</taxon>
        <taxon>Ascomycota</taxon>
        <taxon>Pezizomycotina</taxon>
        <taxon>Sordariomycetes</taxon>
        <taxon>Sordariomycetidae</taxon>
        <taxon>Sordariales</taxon>
        <taxon>Lasiosphaeriaceae</taxon>
        <taxon>Cercophora</taxon>
    </lineage>
</organism>
<protein>
    <recommendedName>
        <fullName evidence="4">Secreted protein</fullName>
    </recommendedName>
</protein>
<evidence type="ECO:0000256" key="1">
    <source>
        <dbReference type="SAM" id="SignalP"/>
    </source>
</evidence>
<accession>A0AA39ZLI9</accession>
<evidence type="ECO:0000313" key="2">
    <source>
        <dbReference type="EMBL" id="KAK0673298.1"/>
    </source>
</evidence>
<name>A0AA39ZLI9_9PEZI</name>
<gene>
    <name evidence="2" type="ORF">QBC41DRAFT_311937</name>
</gene>
<feature type="chain" id="PRO_5041222646" description="Secreted protein" evidence="1">
    <location>
        <begin position="17"/>
        <end position="70"/>
    </location>
</feature>
<keyword evidence="3" id="KW-1185">Reference proteome</keyword>
<feature type="signal peptide" evidence="1">
    <location>
        <begin position="1"/>
        <end position="16"/>
    </location>
</feature>
<evidence type="ECO:0008006" key="4">
    <source>
        <dbReference type="Google" id="ProtNLM"/>
    </source>
</evidence>
<keyword evidence="1" id="KW-0732">Signal</keyword>
<reference evidence="2" key="1">
    <citation type="submission" date="2023-06" db="EMBL/GenBank/DDBJ databases">
        <title>Genome-scale phylogeny and comparative genomics of the fungal order Sordariales.</title>
        <authorList>
            <consortium name="Lawrence Berkeley National Laboratory"/>
            <person name="Hensen N."/>
            <person name="Bonometti L."/>
            <person name="Westerberg I."/>
            <person name="Brannstrom I.O."/>
            <person name="Guillou S."/>
            <person name="Cros-Aarteil S."/>
            <person name="Calhoun S."/>
            <person name="Haridas S."/>
            <person name="Kuo A."/>
            <person name="Mondo S."/>
            <person name="Pangilinan J."/>
            <person name="Riley R."/>
            <person name="Labutti K."/>
            <person name="Andreopoulos B."/>
            <person name="Lipzen A."/>
            <person name="Chen C."/>
            <person name="Yanf M."/>
            <person name="Daum C."/>
            <person name="Ng V."/>
            <person name="Clum A."/>
            <person name="Steindorff A."/>
            <person name="Ohm R."/>
            <person name="Martin F."/>
            <person name="Silar P."/>
            <person name="Natvig D."/>
            <person name="Lalanne C."/>
            <person name="Gautier V."/>
            <person name="Ament-Velasquez S.L."/>
            <person name="Kruys A."/>
            <person name="Hutchinson M.I."/>
            <person name="Powell A.J."/>
            <person name="Barry K."/>
            <person name="Miller A.N."/>
            <person name="Grigoriev I.V."/>
            <person name="Debuchy R."/>
            <person name="Gladieux P."/>
            <person name="Thoren M.H."/>
            <person name="Johannesson H."/>
        </authorList>
    </citation>
    <scope>NUCLEOTIDE SEQUENCE</scope>
    <source>
        <strain evidence="2">CBS 307.81</strain>
    </source>
</reference>
<dbReference type="EMBL" id="JAULSY010000007">
    <property type="protein sequence ID" value="KAK0673298.1"/>
    <property type="molecule type" value="Genomic_DNA"/>
</dbReference>
<dbReference type="Proteomes" id="UP001174997">
    <property type="component" value="Unassembled WGS sequence"/>
</dbReference>
<comment type="caution">
    <text evidence="2">The sequence shown here is derived from an EMBL/GenBank/DDBJ whole genome shotgun (WGS) entry which is preliminary data.</text>
</comment>
<dbReference type="AlphaFoldDB" id="A0AA39ZLI9"/>
<proteinExistence type="predicted"/>